<keyword evidence="7" id="KW-0472">Membrane</keyword>
<name>A0ABT2NRW0_9RHOB</name>
<evidence type="ECO:0000256" key="1">
    <source>
        <dbReference type="ARBA" id="ARBA00004117"/>
    </source>
</evidence>
<comment type="subcellular location">
    <subcellularLocation>
        <location evidence="1 9">Bacterial flagellum basal body</location>
    </subcellularLocation>
    <subcellularLocation>
        <location evidence="2">Cell membrane</location>
        <topology evidence="2">Multi-pass membrane protein</topology>
    </subcellularLocation>
</comment>
<dbReference type="PIRSF" id="PIRSF004862">
    <property type="entry name" value="FliF"/>
    <property type="match status" value="1"/>
</dbReference>
<dbReference type="PANTHER" id="PTHR30046">
    <property type="entry name" value="FLAGELLAR M-RING PROTEIN"/>
    <property type="match status" value="1"/>
</dbReference>
<evidence type="ECO:0000313" key="14">
    <source>
        <dbReference type="Proteomes" id="UP001205601"/>
    </source>
</evidence>
<evidence type="ECO:0000256" key="6">
    <source>
        <dbReference type="ARBA" id="ARBA00022989"/>
    </source>
</evidence>
<evidence type="ECO:0000256" key="8">
    <source>
        <dbReference type="ARBA" id="ARBA00023143"/>
    </source>
</evidence>
<dbReference type="Pfam" id="PF01514">
    <property type="entry name" value="YscJ_FliF"/>
    <property type="match status" value="1"/>
</dbReference>
<comment type="caution">
    <text evidence="13">The sequence shown here is derived from an EMBL/GenBank/DDBJ whole genome shotgun (WGS) entry which is preliminary data.</text>
</comment>
<dbReference type="PRINTS" id="PR01009">
    <property type="entry name" value="FLGMRINGFLIF"/>
</dbReference>
<evidence type="ECO:0000259" key="12">
    <source>
        <dbReference type="Pfam" id="PF08345"/>
    </source>
</evidence>
<dbReference type="InterPro" id="IPR000067">
    <property type="entry name" value="FlgMring_FliF"/>
</dbReference>
<protein>
    <recommendedName>
        <fullName evidence="9">Flagellar M-ring protein</fullName>
    </recommendedName>
</protein>
<dbReference type="InterPro" id="IPR043427">
    <property type="entry name" value="YscJ/FliF"/>
</dbReference>
<organism evidence="13 14">
    <name type="scientific">Albidovulum sediminis</name>
    <dbReference type="NCBI Taxonomy" id="3066345"/>
    <lineage>
        <taxon>Bacteria</taxon>
        <taxon>Pseudomonadati</taxon>
        <taxon>Pseudomonadota</taxon>
        <taxon>Alphaproteobacteria</taxon>
        <taxon>Rhodobacterales</taxon>
        <taxon>Paracoccaceae</taxon>
        <taxon>Albidovulum</taxon>
    </lineage>
</organism>
<keyword evidence="13" id="KW-0966">Cell projection</keyword>
<keyword evidence="4" id="KW-1003">Cell membrane</keyword>
<evidence type="ECO:0000256" key="5">
    <source>
        <dbReference type="ARBA" id="ARBA00022692"/>
    </source>
</evidence>
<evidence type="ECO:0000256" key="2">
    <source>
        <dbReference type="ARBA" id="ARBA00004651"/>
    </source>
</evidence>
<comment type="similarity">
    <text evidence="3 9">Belongs to the FliF family.</text>
</comment>
<dbReference type="Proteomes" id="UP001205601">
    <property type="component" value="Unassembled WGS sequence"/>
</dbReference>
<evidence type="ECO:0000313" key="13">
    <source>
        <dbReference type="EMBL" id="MCT8331687.1"/>
    </source>
</evidence>
<dbReference type="InterPro" id="IPR045851">
    <property type="entry name" value="AMP-bd_C_sf"/>
</dbReference>
<feature type="region of interest" description="Disordered" evidence="10">
    <location>
        <begin position="254"/>
        <end position="323"/>
    </location>
</feature>
<dbReference type="NCBIfam" id="TIGR00206">
    <property type="entry name" value="fliF"/>
    <property type="match status" value="1"/>
</dbReference>
<evidence type="ECO:0000259" key="11">
    <source>
        <dbReference type="Pfam" id="PF01514"/>
    </source>
</evidence>
<dbReference type="InterPro" id="IPR013556">
    <property type="entry name" value="Flag_M-ring_C"/>
</dbReference>
<dbReference type="Pfam" id="PF08345">
    <property type="entry name" value="YscJ_FliF_C"/>
    <property type="match status" value="1"/>
</dbReference>
<evidence type="ECO:0000256" key="9">
    <source>
        <dbReference type="PIRNR" id="PIRNR004862"/>
    </source>
</evidence>
<keyword evidence="6" id="KW-1133">Transmembrane helix</keyword>
<dbReference type="EMBL" id="JAOCQF010000006">
    <property type="protein sequence ID" value="MCT8331687.1"/>
    <property type="molecule type" value="Genomic_DNA"/>
</dbReference>
<accession>A0ABT2NRW0</accession>
<proteinExistence type="inferred from homology"/>
<feature type="compositionally biased region" description="Basic and acidic residues" evidence="10">
    <location>
        <begin position="257"/>
        <end position="266"/>
    </location>
</feature>
<keyword evidence="13" id="KW-0969">Cilium</keyword>
<evidence type="ECO:0000256" key="3">
    <source>
        <dbReference type="ARBA" id="ARBA00007971"/>
    </source>
</evidence>
<feature type="compositionally biased region" description="Basic and acidic residues" evidence="10">
    <location>
        <begin position="312"/>
        <end position="323"/>
    </location>
</feature>
<keyword evidence="14" id="KW-1185">Reference proteome</keyword>
<gene>
    <name evidence="13" type="primary">fliF</name>
    <name evidence="13" type="ORF">N5I32_19400</name>
</gene>
<comment type="function">
    <text evidence="9">The M ring may be actively involved in energy transduction.</text>
</comment>
<dbReference type="InterPro" id="IPR006182">
    <property type="entry name" value="FliF_N_dom"/>
</dbReference>
<dbReference type="RefSeq" id="WP_261497595.1">
    <property type="nucleotide sequence ID" value="NZ_JAOCQF010000006.1"/>
</dbReference>
<feature type="region of interest" description="Disordered" evidence="10">
    <location>
        <begin position="462"/>
        <end position="513"/>
    </location>
</feature>
<evidence type="ECO:0000256" key="7">
    <source>
        <dbReference type="ARBA" id="ARBA00023136"/>
    </source>
</evidence>
<evidence type="ECO:0000256" key="10">
    <source>
        <dbReference type="SAM" id="MobiDB-lite"/>
    </source>
</evidence>
<sequence length="535" mass="56084">MQQLLTLWQALRPRQRVIALAAAAAMFLSVMFLVGTASSPSMALLYAGLDQARAGEVLAALERHGVAHEIRGDSIYVDAPRRDELRMVLAAEGLPANSGAGYELLDGLSGFGTTSQMFDAAYLRAKEGEIARTIAALPDVRFARVHIANVEPAGFRRAASPTASVMVATASGALSAERAHALRFLVASAVAGMQPADVSILDGQGKLVSDGNGLESKGGTRAEELRHAVQRLLEARVGAGNVVVEVSVDVVTESETISERQIDPESRIAISTDSEERSNSGTDSGGGAVTVASNLPAGQSGGGAGSSSQASESRERVNFEVSETTREVLKAPGAIRRLTVAVLLNTIQAADGQEPTPRTEEELAALRELVSAAVGYDEARGDVISIRSLSFEPLPEGGDVPGSAWINTTPVDTTRLLQSAAAALVALILGLFVVRPVLASTRRLEALPAARLPARAPAQLDPNALTGEIDDGEPAGGRAALPSERLRAPVPGRDGSDSASTDPVTRLRTLMAEKRDETAEILRSWMEEGETEDAR</sequence>
<dbReference type="Gene3D" id="3.30.300.30">
    <property type="match status" value="1"/>
</dbReference>
<keyword evidence="5" id="KW-0812">Transmembrane</keyword>
<keyword evidence="13" id="KW-0282">Flagellum</keyword>
<feature type="domain" description="Flagellar M-ring N-terminal" evidence="11">
    <location>
        <begin position="38"/>
        <end position="209"/>
    </location>
</feature>
<dbReference type="PANTHER" id="PTHR30046:SF0">
    <property type="entry name" value="FLAGELLAR M-RING PROTEIN"/>
    <property type="match status" value="1"/>
</dbReference>
<evidence type="ECO:0000256" key="4">
    <source>
        <dbReference type="ARBA" id="ARBA00022475"/>
    </source>
</evidence>
<reference evidence="14" key="1">
    <citation type="submission" date="2023-07" db="EMBL/GenBank/DDBJ databases">
        <title>Defluviimonas sediminis sp. nov., isolated from mangrove sediment.</title>
        <authorList>
            <person name="Liu L."/>
            <person name="Li J."/>
            <person name="Huang Y."/>
            <person name="Pan J."/>
            <person name="Li M."/>
        </authorList>
    </citation>
    <scope>NUCLEOTIDE SEQUENCE [LARGE SCALE GENOMIC DNA]</scope>
    <source>
        <strain evidence="14">FT324</strain>
    </source>
</reference>
<feature type="domain" description="Flagellar M-ring C-terminal" evidence="12">
    <location>
        <begin position="233"/>
        <end position="391"/>
    </location>
</feature>
<keyword evidence="8 9" id="KW-0975">Bacterial flagellum</keyword>